<dbReference type="SMART" id="SM00239">
    <property type="entry name" value="C2"/>
    <property type="match status" value="1"/>
</dbReference>
<dbReference type="Proteomes" id="UP001454036">
    <property type="component" value="Unassembled WGS sequence"/>
</dbReference>
<evidence type="ECO:0000313" key="4">
    <source>
        <dbReference type="Proteomes" id="UP001454036"/>
    </source>
</evidence>
<keyword evidence="4" id="KW-1185">Reference proteome</keyword>
<evidence type="ECO:0000313" key="3">
    <source>
        <dbReference type="EMBL" id="GAA0185053.1"/>
    </source>
</evidence>
<dbReference type="PANTHER" id="PTHR32246">
    <property type="entry name" value="INGRESSION PROTEIN FIC1"/>
    <property type="match status" value="1"/>
</dbReference>
<dbReference type="Gene3D" id="2.60.40.150">
    <property type="entry name" value="C2 domain"/>
    <property type="match status" value="1"/>
</dbReference>
<proteinExistence type="predicted"/>
<reference evidence="3 4" key="1">
    <citation type="submission" date="2024-01" db="EMBL/GenBank/DDBJ databases">
        <title>The complete chloroplast genome sequence of Lithospermum erythrorhizon: insights into the phylogenetic relationship among Boraginaceae species and the maternal lineages of purple gromwells.</title>
        <authorList>
            <person name="Okada T."/>
            <person name="Watanabe K."/>
        </authorList>
    </citation>
    <scope>NUCLEOTIDE SEQUENCE [LARGE SCALE GENOMIC DNA]</scope>
</reference>
<dbReference type="InterPro" id="IPR044750">
    <property type="entry name" value="C2_SRC2/BAP"/>
</dbReference>
<organism evidence="3 4">
    <name type="scientific">Lithospermum erythrorhizon</name>
    <name type="common">Purple gromwell</name>
    <name type="synonym">Lithospermum officinale var. erythrorhizon</name>
    <dbReference type="NCBI Taxonomy" id="34254"/>
    <lineage>
        <taxon>Eukaryota</taxon>
        <taxon>Viridiplantae</taxon>
        <taxon>Streptophyta</taxon>
        <taxon>Embryophyta</taxon>
        <taxon>Tracheophyta</taxon>
        <taxon>Spermatophyta</taxon>
        <taxon>Magnoliopsida</taxon>
        <taxon>eudicotyledons</taxon>
        <taxon>Gunneridae</taxon>
        <taxon>Pentapetalae</taxon>
        <taxon>asterids</taxon>
        <taxon>lamiids</taxon>
        <taxon>Boraginales</taxon>
        <taxon>Boraginaceae</taxon>
        <taxon>Boraginoideae</taxon>
        <taxon>Lithospermeae</taxon>
        <taxon>Lithospermum</taxon>
    </lineage>
</organism>
<feature type="domain" description="C2" evidence="2">
    <location>
        <begin position="1"/>
        <end position="110"/>
    </location>
</feature>
<dbReference type="AlphaFoldDB" id="A0AAV3RTK3"/>
<dbReference type="EMBL" id="BAABME010012383">
    <property type="protein sequence ID" value="GAA0185053.1"/>
    <property type="molecule type" value="Genomic_DNA"/>
</dbReference>
<dbReference type="InterPro" id="IPR035892">
    <property type="entry name" value="C2_domain_sf"/>
</dbReference>
<evidence type="ECO:0000256" key="1">
    <source>
        <dbReference type="SAM" id="MobiDB-lite"/>
    </source>
</evidence>
<feature type="region of interest" description="Disordered" evidence="1">
    <location>
        <begin position="143"/>
        <end position="166"/>
    </location>
</feature>
<dbReference type="InterPro" id="IPR000008">
    <property type="entry name" value="C2_dom"/>
</dbReference>
<comment type="caution">
    <text evidence="3">The sequence shown here is derived from an EMBL/GenBank/DDBJ whole genome shotgun (WGS) entry which is preliminary data.</text>
</comment>
<sequence length="369" mass="41965">MAHSQRLLEVTINSAKDLPPISKLLHTFVVAWVNPETKLATRVDQHNNCNPIWNCKLVFRVDDRFLQSELSVVMMEIFNVAWLRDLPMGTTRLMIGQLLKNDSKKNHTMHNIALPIRRSSSGQIQGTLNVSVNVVGGYTTPTATHKPELHIASNTPRSTPTKEKQESLLEKFEKLELICKPLGEKISPMKTSKISFSRSNSMKDTTTDAETSLVDSTMWNQQSELDSKSRAISSNDSLFPTMKHLPSEIASDFKKGCYYQSPENRRTTNIFDNWTDPSATDIKIFRSKSSRWGVDDQVNMFPKEGGEKQMKKNKTANEKGIMSCFGNACGYQCNLFCGSKSEKMKRKNKYESKSPVFRDSEQNLRKLYF</sequence>
<evidence type="ECO:0000259" key="2">
    <source>
        <dbReference type="PROSITE" id="PS50004"/>
    </source>
</evidence>
<dbReference type="SUPFAM" id="SSF49562">
    <property type="entry name" value="C2 domain (Calcium/lipid-binding domain, CaLB)"/>
    <property type="match status" value="1"/>
</dbReference>
<protein>
    <recommendedName>
        <fullName evidence="2">C2 domain-containing protein</fullName>
    </recommendedName>
</protein>
<name>A0AAV3RTK3_LITER</name>
<accession>A0AAV3RTK3</accession>
<dbReference type="PROSITE" id="PS50004">
    <property type="entry name" value="C2"/>
    <property type="match status" value="1"/>
</dbReference>
<gene>
    <name evidence="3" type="ORF">LIER_32341</name>
</gene>
<dbReference type="GO" id="GO:0006952">
    <property type="term" value="P:defense response"/>
    <property type="evidence" value="ECO:0007669"/>
    <property type="project" value="InterPro"/>
</dbReference>
<dbReference type="PANTHER" id="PTHR32246:SF152">
    <property type="entry name" value="C2 DOMAIN-CONTAINING PROTEIN"/>
    <property type="match status" value="1"/>
</dbReference>
<dbReference type="Pfam" id="PF00168">
    <property type="entry name" value="C2"/>
    <property type="match status" value="1"/>
</dbReference>
<dbReference type="CDD" id="cd04051">
    <property type="entry name" value="C2_SRC2_like"/>
    <property type="match status" value="1"/>
</dbReference>